<comment type="function">
    <text evidence="12">Necessary for flagellar biosynthesis. May be involved in translocation of the flagellum.</text>
</comment>
<reference evidence="16" key="1">
    <citation type="submission" date="2022-10" db="EMBL/GenBank/DDBJ databases">
        <title>Comparative genomic analysis of Cohnella hashimotonis sp. nov., isolated from the International Space Station.</title>
        <authorList>
            <person name="Simpson A."/>
            <person name="Venkateswaran K."/>
        </authorList>
    </citation>
    <scope>NUCLEOTIDE SEQUENCE</scope>
    <source>
        <strain evidence="16">DSM 28161</strain>
    </source>
</reference>
<dbReference type="NCBIfam" id="TIGR03499">
    <property type="entry name" value="FlhF"/>
    <property type="match status" value="1"/>
</dbReference>
<evidence type="ECO:0000256" key="14">
    <source>
        <dbReference type="SAM" id="MobiDB-lite"/>
    </source>
</evidence>
<dbReference type="RefSeq" id="WP_277535757.1">
    <property type="nucleotide sequence ID" value="NZ_JAPDIA010000008.1"/>
</dbReference>
<dbReference type="SMART" id="SM00962">
    <property type="entry name" value="SRP54"/>
    <property type="match status" value="1"/>
</dbReference>
<keyword evidence="7" id="KW-1005">Bacterial flagellum biogenesis</keyword>
<feature type="domain" description="SRP54-type proteins GTP-binding" evidence="15">
    <location>
        <begin position="332"/>
        <end position="523"/>
    </location>
</feature>
<keyword evidence="16" id="KW-0282">Flagellum</keyword>
<feature type="region of interest" description="Disordered" evidence="14">
    <location>
        <begin position="55"/>
        <end position="172"/>
    </location>
</feature>
<evidence type="ECO:0000259" key="15">
    <source>
        <dbReference type="SMART" id="SM00962"/>
    </source>
</evidence>
<evidence type="ECO:0000256" key="10">
    <source>
        <dbReference type="ARBA" id="ARBA00023136"/>
    </source>
</evidence>
<gene>
    <name evidence="16" type="primary">flhF</name>
    <name evidence="16" type="ORF">OMP40_26185</name>
</gene>
<keyword evidence="16" id="KW-0969">Cilium</keyword>
<dbReference type="GO" id="GO:0005886">
    <property type="term" value="C:plasma membrane"/>
    <property type="evidence" value="ECO:0007669"/>
    <property type="project" value="UniProtKB-SubCell"/>
</dbReference>
<sequence length="529" mass="57450">MKVKRYLVDDLPQAVQQIRSELGSDAVILNTKEIRTGGFLGMFRKKRMEVIAAVDESAKPQSRPSAKPILRPQPEPLKKQPAAQTVSEPAVDREPVRGASEPAAQPLPASAVRQRYGGAASGVPAPADHSDSLPLAGGQVGVLREAGEDADGLTRRPDVPIESHESRTRSQAAFDDAMIRALASARAHGASDRIASDPRQEAGTPPPAAAEPPLSTGQASHAAALPQDEAAELLAELRAMKDLLRQQSVRESVPQRMPEPVLRLSRLLAQQGVEPAYIEEFAGALTAKLKAREEEDGNESESDLDRIANEEARELLYAWLAPARDAGIAPDTRIVHFVGPTGVGKTTTIAKLGAEQALSQRRAVGFITADTYRIAAVDQLRTYADILNVPLEVVFSPSELARAYKKLEDRDLLLMDTAGRNYRNELYVSEVNSLLSPGQEAEKILVLSLTHKYLDMRQVSAQFVKYGVSRLLLTKMDETDSYGAILNLVREFGFSIPYVTFGQTVPDDIRAFDPAWLADKLLEGAPAHA</sequence>
<feature type="compositionally biased region" description="Basic and acidic residues" evidence="14">
    <location>
        <begin position="189"/>
        <end position="200"/>
    </location>
</feature>
<evidence type="ECO:0000256" key="1">
    <source>
        <dbReference type="ARBA" id="ARBA00004413"/>
    </source>
</evidence>
<dbReference type="Gene3D" id="1.20.120.1380">
    <property type="entry name" value="Flagellar FlhF biosynthesis protein, N domain"/>
    <property type="match status" value="1"/>
</dbReference>
<keyword evidence="17" id="KW-1185">Reference proteome</keyword>
<evidence type="ECO:0000256" key="11">
    <source>
        <dbReference type="ARBA" id="ARBA00023225"/>
    </source>
</evidence>
<dbReference type="PANTHER" id="PTHR43134">
    <property type="entry name" value="SIGNAL RECOGNITION PARTICLE RECEPTOR SUBUNIT ALPHA"/>
    <property type="match status" value="1"/>
</dbReference>
<evidence type="ECO:0000256" key="8">
    <source>
        <dbReference type="ARBA" id="ARBA00022927"/>
    </source>
</evidence>
<comment type="caution">
    <text evidence="16">The sequence shown here is derived from an EMBL/GenBank/DDBJ whole genome shotgun (WGS) entry which is preliminary data.</text>
</comment>
<evidence type="ECO:0000256" key="2">
    <source>
        <dbReference type="ARBA" id="ARBA00008531"/>
    </source>
</evidence>
<dbReference type="InterPro" id="IPR047040">
    <property type="entry name" value="FlhF__GTPase_dom"/>
</dbReference>
<dbReference type="FunFam" id="3.40.50.300:FF:000695">
    <property type="entry name" value="Flagellar biosynthesis regulator FlhF"/>
    <property type="match status" value="1"/>
</dbReference>
<evidence type="ECO:0000256" key="5">
    <source>
        <dbReference type="ARBA" id="ARBA00022475"/>
    </source>
</evidence>
<comment type="similarity">
    <text evidence="2">Belongs to the GTP-binding SRP family.</text>
</comment>
<dbReference type="InterPro" id="IPR027417">
    <property type="entry name" value="P-loop_NTPase"/>
</dbReference>
<dbReference type="AlphaFoldDB" id="A0A9X4QV64"/>
<dbReference type="PANTHER" id="PTHR43134:SF3">
    <property type="entry name" value="FLAGELLAR BIOSYNTHESIS PROTEIN FLHF"/>
    <property type="match status" value="1"/>
</dbReference>
<keyword evidence="5" id="KW-1003">Cell membrane</keyword>
<dbReference type="GO" id="GO:0005525">
    <property type="term" value="F:GTP binding"/>
    <property type="evidence" value="ECO:0007669"/>
    <property type="project" value="UniProtKB-UniRule"/>
</dbReference>
<evidence type="ECO:0000256" key="6">
    <source>
        <dbReference type="ARBA" id="ARBA00022741"/>
    </source>
</evidence>
<keyword evidence="10" id="KW-0472">Membrane</keyword>
<dbReference type="InterPro" id="IPR020006">
    <property type="entry name" value="FlhF"/>
</dbReference>
<dbReference type="GO" id="GO:0003924">
    <property type="term" value="F:GTPase activity"/>
    <property type="evidence" value="ECO:0007669"/>
    <property type="project" value="UniProtKB-UniRule"/>
</dbReference>
<keyword evidence="4" id="KW-0813">Transport</keyword>
<dbReference type="Proteomes" id="UP001153404">
    <property type="component" value="Unassembled WGS sequence"/>
</dbReference>
<dbReference type="InterPro" id="IPR000897">
    <property type="entry name" value="SRP54_GTPase_dom"/>
</dbReference>
<feature type="region of interest" description="Disordered" evidence="14">
    <location>
        <begin position="188"/>
        <end position="223"/>
    </location>
</feature>
<dbReference type="SUPFAM" id="SSF52540">
    <property type="entry name" value="P-loop containing nucleoside triphosphate hydrolases"/>
    <property type="match status" value="1"/>
</dbReference>
<dbReference type="GO" id="GO:0015031">
    <property type="term" value="P:protein transport"/>
    <property type="evidence" value="ECO:0007669"/>
    <property type="project" value="UniProtKB-KW"/>
</dbReference>
<keyword evidence="16" id="KW-0966">Cell projection</keyword>
<name>A0A9X4QV64_9BACL</name>
<dbReference type="Pfam" id="PF00448">
    <property type="entry name" value="SRP54"/>
    <property type="match status" value="1"/>
</dbReference>
<evidence type="ECO:0000313" key="17">
    <source>
        <dbReference type="Proteomes" id="UP001153404"/>
    </source>
</evidence>
<evidence type="ECO:0000256" key="4">
    <source>
        <dbReference type="ARBA" id="ARBA00022448"/>
    </source>
</evidence>
<keyword evidence="11" id="KW-1006">Bacterial flagellum protein export</keyword>
<dbReference type="GO" id="GO:0044781">
    <property type="term" value="P:bacterial-type flagellum organization"/>
    <property type="evidence" value="ECO:0007669"/>
    <property type="project" value="UniProtKB-UniRule"/>
</dbReference>
<accession>A0A9X4QV64</accession>
<evidence type="ECO:0000256" key="7">
    <source>
        <dbReference type="ARBA" id="ARBA00022795"/>
    </source>
</evidence>
<keyword evidence="6" id="KW-0547">Nucleotide-binding</keyword>
<dbReference type="CDD" id="cd17873">
    <property type="entry name" value="FlhF"/>
    <property type="match status" value="1"/>
</dbReference>
<evidence type="ECO:0000256" key="3">
    <source>
        <dbReference type="ARBA" id="ARBA00014919"/>
    </source>
</evidence>
<keyword evidence="8" id="KW-0653">Protein transport</keyword>
<evidence type="ECO:0000256" key="13">
    <source>
        <dbReference type="NCBIfam" id="TIGR03499"/>
    </source>
</evidence>
<keyword evidence="9" id="KW-0342">GTP-binding</keyword>
<proteinExistence type="inferred from homology"/>
<protein>
    <recommendedName>
        <fullName evidence="3 13">Flagellar biosynthesis protein FlhF</fullName>
    </recommendedName>
</protein>
<dbReference type="EMBL" id="JAPDIA010000008">
    <property type="protein sequence ID" value="MDG0812440.1"/>
    <property type="molecule type" value="Genomic_DNA"/>
</dbReference>
<dbReference type="GO" id="GO:0006614">
    <property type="term" value="P:SRP-dependent cotranslational protein targeting to membrane"/>
    <property type="evidence" value="ECO:0007669"/>
    <property type="project" value="UniProtKB-UniRule"/>
</dbReference>
<feature type="compositionally biased region" description="Basic and acidic residues" evidence="14">
    <location>
        <begin position="152"/>
        <end position="168"/>
    </location>
</feature>
<comment type="subcellular location">
    <subcellularLocation>
        <location evidence="1">Cell membrane</location>
        <topology evidence="1">Peripheral membrane protein</topology>
        <orientation evidence="1">Cytoplasmic side</orientation>
    </subcellularLocation>
</comment>
<organism evidence="16 17">
    <name type="scientific">Cohnella rhizosphaerae</name>
    <dbReference type="NCBI Taxonomy" id="1457232"/>
    <lineage>
        <taxon>Bacteria</taxon>
        <taxon>Bacillati</taxon>
        <taxon>Bacillota</taxon>
        <taxon>Bacilli</taxon>
        <taxon>Bacillales</taxon>
        <taxon>Paenibacillaceae</taxon>
        <taxon>Cohnella</taxon>
    </lineage>
</organism>
<dbReference type="GO" id="GO:0005047">
    <property type="term" value="F:signal recognition particle binding"/>
    <property type="evidence" value="ECO:0007669"/>
    <property type="project" value="TreeGrafter"/>
</dbReference>
<evidence type="ECO:0000256" key="9">
    <source>
        <dbReference type="ARBA" id="ARBA00023134"/>
    </source>
</evidence>
<evidence type="ECO:0000256" key="12">
    <source>
        <dbReference type="ARBA" id="ARBA00025337"/>
    </source>
</evidence>
<evidence type="ECO:0000313" key="16">
    <source>
        <dbReference type="EMBL" id="MDG0812440.1"/>
    </source>
</evidence>
<dbReference type="Gene3D" id="3.40.50.300">
    <property type="entry name" value="P-loop containing nucleotide triphosphate hydrolases"/>
    <property type="match status" value="1"/>
</dbReference>